<dbReference type="PANTHER" id="PTHR48081">
    <property type="entry name" value="AB HYDROLASE SUPERFAMILY PROTEIN C4A8.06C"/>
    <property type="match status" value="1"/>
</dbReference>
<dbReference type="Pfam" id="PF20434">
    <property type="entry name" value="BD-FAE"/>
    <property type="match status" value="1"/>
</dbReference>
<dbReference type="GeneID" id="18816168"/>
<reference evidence="3" key="1">
    <citation type="submission" date="2011-04" db="EMBL/GenBank/DDBJ databases">
        <title>Evolution of plant cell wall degrading machinery underlies the functional diversity of forest fungi.</title>
        <authorList>
            <consortium name="US DOE Joint Genome Institute (JGI-PGF)"/>
            <person name="Eastwood D.C."/>
            <person name="Floudas D."/>
            <person name="Binder M."/>
            <person name="Majcherczyk A."/>
            <person name="Schneider P."/>
            <person name="Aerts A."/>
            <person name="Asiegbu F.O."/>
            <person name="Baker S.E."/>
            <person name="Barry K."/>
            <person name="Bendiksby M."/>
            <person name="Blumentritt M."/>
            <person name="Coutinho P.M."/>
            <person name="Cullen D."/>
            <person name="Cullen D."/>
            <person name="Gathman A."/>
            <person name="Goodell B."/>
            <person name="Henrissat B."/>
            <person name="Ihrmark K."/>
            <person name="Kauserud H."/>
            <person name="Kohler A."/>
            <person name="LaButti K."/>
            <person name="Lapidus A."/>
            <person name="Lavin J.L."/>
            <person name="Lee Y.-H."/>
            <person name="Lindquist E."/>
            <person name="Lilly W."/>
            <person name="Lucas S."/>
            <person name="Morin E."/>
            <person name="Murat C."/>
            <person name="Oguiza J.A."/>
            <person name="Park J."/>
            <person name="Pisabarro A.G."/>
            <person name="Riley R."/>
            <person name="Rosling A."/>
            <person name="Salamov A."/>
            <person name="Schmidt O."/>
            <person name="Schmutz J."/>
            <person name="Skrede I."/>
            <person name="Stenlid J."/>
            <person name="Wiebenga A."/>
            <person name="Xie X."/>
            <person name="Kues U."/>
            <person name="Hibbett D.S."/>
            <person name="Hoffmeister D."/>
            <person name="Hogberg N."/>
            <person name="Martin F."/>
            <person name="Grigoriev I.V."/>
            <person name="Watkinson S.C."/>
        </authorList>
    </citation>
    <scope>NUCLEOTIDE SEQUENCE</scope>
    <source>
        <strain evidence="3">S7.9</strain>
    </source>
</reference>
<dbReference type="InterPro" id="IPR029058">
    <property type="entry name" value="AB_hydrolase_fold"/>
</dbReference>
<name>F8NIA7_SERL9</name>
<dbReference type="Proteomes" id="UP000008064">
    <property type="component" value="Unassembled WGS sequence"/>
</dbReference>
<keyword evidence="1" id="KW-0378">Hydrolase</keyword>
<feature type="domain" description="BD-FAE-like" evidence="2">
    <location>
        <begin position="42"/>
        <end position="153"/>
    </location>
</feature>
<evidence type="ECO:0000313" key="3">
    <source>
        <dbReference type="EMBL" id="EGO29253.1"/>
    </source>
</evidence>
<dbReference type="Gene3D" id="3.40.50.1820">
    <property type="entry name" value="alpha/beta hydrolase"/>
    <property type="match status" value="1"/>
</dbReference>
<evidence type="ECO:0000259" key="2">
    <source>
        <dbReference type="Pfam" id="PF20434"/>
    </source>
</evidence>
<proteinExistence type="predicted"/>
<dbReference type="GO" id="GO:0016787">
    <property type="term" value="F:hydrolase activity"/>
    <property type="evidence" value="ECO:0007669"/>
    <property type="project" value="UniProtKB-KW"/>
</dbReference>
<accession>F8NIA7</accession>
<dbReference type="SUPFAM" id="SSF53474">
    <property type="entry name" value="alpha/beta-Hydrolases"/>
    <property type="match status" value="1"/>
</dbReference>
<dbReference type="InterPro" id="IPR049492">
    <property type="entry name" value="BD-FAE-like_dom"/>
</dbReference>
<dbReference type="AlphaFoldDB" id="F8NIA7"/>
<dbReference type="EMBL" id="GL945429">
    <property type="protein sequence ID" value="EGO29253.1"/>
    <property type="molecule type" value="Genomic_DNA"/>
</dbReference>
<dbReference type="RefSeq" id="XP_007313495.1">
    <property type="nucleotide sequence ID" value="XM_007313433.1"/>
</dbReference>
<sequence>MSELRIKEIIDPGHPLLEENRAKIESIARKTCTYSLENALQLDIYYPSILSSLSRPPILLFFYGGGFTDGTRSSHPQNLVYNNVGAFFARREILTVIADYRLVPGAVFPDGSQDVRDALLWVMGNVKEGDVNRLYVLGHSAGGIHVVSMFLMSKLCHPKLEKAVLGVILMGVPYEISNGRGARLRAAAEKYYDGASRIVSNQPLGLLSFADSCHVFLIPPVRNILAESEPRIIKRTNHTFLEAFKAKGGTVEHFVLKGHDHLSPLLALSSGRGEKWGEEIVQWIMS</sequence>
<protein>
    <recommendedName>
        <fullName evidence="2">BD-FAE-like domain-containing protein</fullName>
    </recommendedName>
</protein>
<gene>
    <name evidence="3" type="ORF">SERLADRAFT_445083</name>
</gene>
<evidence type="ECO:0000256" key="1">
    <source>
        <dbReference type="ARBA" id="ARBA00022801"/>
    </source>
</evidence>
<dbReference type="HOGENOM" id="CLU_012494_8_1_1"/>
<dbReference type="ESTHER" id="serl9-f8nia7">
    <property type="family name" value="BD-FAE"/>
</dbReference>
<organism>
    <name type="scientific">Serpula lacrymans var. lacrymans (strain S7.9)</name>
    <name type="common">Dry rot fungus</name>
    <dbReference type="NCBI Taxonomy" id="578457"/>
    <lineage>
        <taxon>Eukaryota</taxon>
        <taxon>Fungi</taxon>
        <taxon>Dikarya</taxon>
        <taxon>Basidiomycota</taxon>
        <taxon>Agaricomycotina</taxon>
        <taxon>Agaricomycetes</taxon>
        <taxon>Agaricomycetidae</taxon>
        <taxon>Boletales</taxon>
        <taxon>Coniophorineae</taxon>
        <taxon>Serpulaceae</taxon>
        <taxon>Serpula</taxon>
    </lineage>
</organism>
<dbReference type="OrthoDB" id="433474at2759"/>
<dbReference type="InterPro" id="IPR050300">
    <property type="entry name" value="GDXG_lipolytic_enzyme"/>
</dbReference>
<dbReference type="KEGG" id="sla:SERLADRAFT_445083"/>